<evidence type="ECO:0000313" key="2">
    <source>
        <dbReference type="Proteomes" id="UP000249542"/>
    </source>
</evidence>
<comment type="caution">
    <text evidence="1">The sequence shown here is derived from an EMBL/GenBank/DDBJ whole genome shotgun (WGS) entry which is preliminary data.</text>
</comment>
<protein>
    <submittedName>
        <fullName evidence="1">Uncharacterized protein</fullName>
    </submittedName>
</protein>
<dbReference type="Proteomes" id="UP000249542">
    <property type="component" value="Unassembled WGS sequence"/>
</dbReference>
<evidence type="ECO:0000313" key="1">
    <source>
        <dbReference type="EMBL" id="PZW40738.1"/>
    </source>
</evidence>
<organism evidence="1 2">
    <name type="scientific">Mesonia algae</name>
    <dbReference type="NCBI Taxonomy" id="213248"/>
    <lineage>
        <taxon>Bacteria</taxon>
        <taxon>Pseudomonadati</taxon>
        <taxon>Bacteroidota</taxon>
        <taxon>Flavobacteriia</taxon>
        <taxon>Flavobacteriales</taxon>
        <taxon>Flavobacteriaceae</taxon>
        <taxon>Mesonia</taxon>
    </lineage>
</organism>
<dbReference type="EMBL" id="QKYV01000004">
    <property type="protein sequence ID" value="PZW40738.1"/>
    <property type="molecule type" value="Genomic_DNA"/>
</dbReference>
<name>A0A2W7I366_9FLAO</name>
<keyword evidence="2" id="KW-1185">Reference proteome</keyword>
<gene>
    <name evidence="1" type="ORF">LX95_01806</name>
</gene>
<reference evidence="1 2" key="1">
    <citation type="submission" date="2018-06" db="EMBL/GenBank/DDBJ databases">
        <title>Genomic Encyclopedia of Archaeal and Bacterial Type Strains, Phase II (KMG-II): from individual species to whole genera.</title>
        <authorList>
            <person name="Goeker M."/>
        </authorList>
    </citation>
    <scope>NUCLEOTIDE SEQUENCE [LARGE SCALE GENOMIC DNA]</scope>
    <source>
        <strain evidence="1 2">DSM 15361</strain>
    </source>
</reference>
<sequence length="70" mass="8106">MNPLLPFLLTPILSIIFVSNIINNYTTQPLTNELTHRTKKLELNEPSKLKDSGYVVINLKRIHFSVKKEQ</sequence>
<proteinExistence type="predicted"/>
<accession>A0A2W7I366</accession>
<dbReference type="AlphaFoldDB" id="A0A2W7I366"/>